<dbReference type="Proteomes" id="UP000823823">
    <property type="component" value="Unassembled WGS sequence"/>
</dbReference>
<gene>
    <name evidence="1" type="ORF">H9786_12270</name>
</gene>
<protein>
    <submittedName>
        <fullName evidence="1">Uncharacterized protein</fullName>
    </submittedName>
</protein>
<organism evidence="1 2">
    <name type="scientific">Candidatus Brachybacterium merdavium</name>
    <dbReference type="NCBI Taxonomy" id="2838513"/>
    <lineage>
        <taxon>Bacteria</taxon>
        <taxon>Bacillati</taxon>
        <taxon>Actinomycetota</taxon>
        <taxon>Actinomycetes</taxon>
        <taxon>Micrococcales</taxon>
        <taxon>Dermabacteraceae</taxon>
        <taxon>Brachybacterium</taxon>
    </lineage>
</organism>
<evidence type="ECO:0000313" key="2">
    <source>
        <dbReference type="Proteomes" id="UP000823823"/>
    </source>
</evidence>
<dbReference type="EMBL" id="DWZH01000094">
    <property type="protein sequence ID" value="HJB11280.1"/>
    <property type="molecule type" value="Genomic_DNA"/>
</dbReference>
<dbReference type="InterPro" id="IPR047681">
    <property type="entry name" value="PPA1309-like"/>
</dbReference>
<name>A0A9D2LEY1_9MICO</name>
<sequence length="186" mass="19155">MTTPDTDPLDAPTAALAAAILEVSRHVDSESFPAPRWFALARSSELLASQPGLAALLGDDTARLVAADELHLTPIEMDTAEDVPAPTGTDPGSMDPLAVLEYMAWPDFAAGGALACDLSPGAWQLREGVGVEDLPAGETLRVVVGALADGTSWSAVRRPGAEGYALGAALVPDLTSALIQTLQPQS</sequence>
<evidence type="ECO:0000313" key="1">
    <source>
        <dbReference type="EMBL" id="HJB11280.1"/>
    </source>
</evidence>
<dbReference type="AlphaFoldDB" id="A0A9D2LEY1"/>
<proteinExistence type="predicted"/>
<comment type="caution">
    <text evidence="1">The sequence shown here is derived from an EMBL/GenBank/DDBJ whole genome shotgun (WGS) entry which is preliminary data.</text>
</comment>
<reference evidence="1" key="1">
    <citation type="journal article" date="2021" name="PeerJ">
        <title>Extensive microbial diversity within the chicken gut microbiome revealed by metagenomics and culture.</title>
        <authorList>
            <person name="Gilroy R."/>
            <person name="Ravi A."/>
            <person name="Getino M."/>
            <person name="Pursley I."/>
            <person name="Horton D.L."/>
            <person name="Alikhan N.F."/>
            <person name="Baker D."/>
            <person name="Gharbi K."/>
            <person name="Hall N."/>
            <person name="Watson M."/>
            <person name="Adriaenssens E.M."/>
            <person name="Foster-Nyarko E."/>
            <person name="Jarju S."/>
            <person name="Secka A."/>
            <person name="Antonio M."/>
            <person name="Oren A."/>
            <person name="Chaudhuri R.R."/>
            <person name="La Ragione R."/>
            <person name="Hildebrand F."/>
            <person name="Pallen M.J."/>
        </authorList>
    </citation>
    <scope>NUCLEOTIDE SEQUENCE</scope>
    <source>
        <strain evidence="1">ChiHjej13B12-24818</strain>
    </source>
</reference>
<reference evidence="1" key="2">
    <citation type="submission" date="2021-04" db="EMBL/GenBank/DDBJ databases">
        <authorList>
            <person name="Gilroy R."/>
        </authorList>
    </citation>
    <scope>NUCLEOTIDE SEQUENCE</scope>
    <source>
        <strain evidence="1">ChiHjej13B12-24818</strain>
    </source>
</reference>
<dbReference type="NCBIfam" id="NF040618">
    <property type="entry name" value="PPA1309_fam"/>
    <property type="match status" value="1"/>
</dbReference>
<accession>A0A9D2LEY1</accession>